<comment type="similarity">
    <text evidence="1">Belongs to the UPF0166 family.</text>
</comment>
<reference evidence="2" key="1">
    <citation type="submission" date="2021-03" db="EMBL/GenBank/DDBJ databases">
        <title>Alkalibacter marinus sp. nov., isolated from tidal flat sediment.</title>
        <authorList>
            <person name="Namirimu T."/>
            <person name="Yang J.-A."/>
            <person name="Yang S.-H."/>
            <person name="Kim Y.-J."/>
            <person name="Kwon K.K."/>
        </authorList>
    </citation>
    <scope>NUCLEOTIDE SEQUENCE</scope>
    <source>
        <strain evidence="2">ES005</strain>
    </source>
</reference>
<dbReference type="Gene3D" id="3.30.70.120">
    <property type="match status" value="1"/>
</dbReference>
<proteinExistence type="inferred from homology"/>
<name>A0A974XDY3_9FIRM</name>
<keyword evidence="3" id="KW-1185">Reference proteome</keyword>
<dbReference type="SUPFAM" id="SSF54913">
    <property type="entry name" value="GlnB-like"/>
    <property type="match status" value="1"/>
</dbReference>
<dbReference type="RefSeq" id="WP_207299303.1">
    <property type="nucleotide sequence ID" value="NZ_CP071444.1"/>
</dbReference>
<dbReference type="KEGG" id="alka:J0B03_09115"/>
<evidence type="ECO:0000313" key="2">
    <source>
        <dbReference type="EMBL" id="QSX07961.1"/>
    </source>
</evidence>
<protein>
    <submittedName>
        <fullName evidence="2">DUF190 domain-containing protein</fullName>
    </submittedName>
</protein>
<dbReference type="AlphaFoldDB" id="A0A974XDY3"/>
<dbReference type="InterPro" id="IPR003793">
    <property type="entry name" value="UPF0166"/>
</dbReference>
<dbReference type="Proteomes" id="UP000663499">
    <property type="component" value="Chromosome"/>
</dbReference>
<dbReference type="InterPro" id="IPR015867">
    <property type="entry name" value="N-reg_PII/ATP_PRibTrfase_C"/>
</dbReference>
<evidence type="ECO:0000313" key="3">
    <source>
        <dbReference type="Proteomes" id="UP000663499"/>
    </source>
</evidence>
<evidence type="ECO:0000256" key="1">
    <source>
        <dbReference type="ARBA" id="ARBA00010554"/>
    </source>
</evidence>
<dbReference type="Pfam" id="PF02641">
    <property type="entry name" value="DUF190"/>
    <property type="match status" value="1"/>
</dbReference>
<dbReference type="EMBL" id="CP071444">
    <property type="protein sequence ID" value="QSX07961.1"/>
    <property type="molecule type" value="Genomic_DNA"/>
</dbReference>
<organism evidence="2 3">
    <name type="scientific">Alkalibacter rhizosphaerae</name>
    <dbReference type="NCBI Taxonomy" id="2815577"/>
    <lineage>
        <taxon>Bacteria</taxon>
        <taxon>Bacillati</taxon>
        <taxon>Bacillota</taxon>
        <taxon>Clostridia</taxon>
        <taxon>Eubacteriales</taxon>
        <taxon>Eubacteriaceae</taxon>
        <taxon>Alkalibacter</taxon>
    </lineage>
</organism>
<dbReference type="PANTHER" id="PTHR35983:SF1">
    <property type="entry name" value="UPF0166 PROTEIN TM_0021"/>
    <property type="match status" value="1"/>
</dbReference>
<dbReference type="PANTHER" id="PTHR35983">
    <property type="entry name" value="UPF0166 PROTEIN TM_0021"/>
    <property type="match status" value="1"/>
</dbReference>
<dbReference type="InterPro" id="IPR011322">
    <property type="entry name" value="N-reg_PII-like_a/b"/>
</dbReference>
<gene>
    <name evidence="2" type="ORF">J0B03_09115</name>
</gene>
<sequence length="112" mass="12625">MATYTEGHMLKIFIGESEMYNHETLYHAIILKLKEYGVSGATTLRGIEGFGQNNRRSHKPLHMLSGDLPIVIEVIDTPERIDAILEVIQPMVKEGMIARIHNVEIIHSDSSI</sequence>
<accession>A0A974XDY3</accession>